<organism evidence="2 3">
    <name type="scientific">Streptomyces carminius</name>
    <dbReference type="NCBI Taxonomy" id="2665496"/>
    <lineage>
        <taxon>Bacteria</taxon>
        <taxon>Bacillati</taxon>
        <taxon>Actinomycetota</taxon>
        <taxon>Actinomycetes</taxon>
        <taxon>Kitasatosporales</taxon>
        <taxon>Streptomycetaceae</taxon>
        <taxon>Streptomyces</taxon>
    </lineage>
</organism>
<evidence type="ECO:0000313" key="2">
    <source>
        <dbReference type="EMBL" id="PJF01994.1"/>
    </source>
</evidence>
<sequence>MTATDASPAPGSPPSPEPGARLAVDYWTVAMEGQDSCGACDETFATLTRAADTVRPLAAQLGITLDITRRTVATWQEAVEHGIRASPALRAAGTELRPAHPDDSEARVWSWRGAHHASLPLAAAVDFLLRAVAARSAQLGDFLSRGGPSPYLRRFLTASAAEAPAAGAVACGPSGSCG</sequence>
<reference evidence="2 3" key="1">
    <citation type="submission" date="2017-11" db="EMBL/GenBank/DDBJ databases">
        <title>Streptomyces carmine sp. nov., a novel actinomycete isolated from Sophora alopecuroides in Xinjiang, China.</title>
        <authorList>
            <person name="Wang Y."/>
            <person name="Luo X."/>
            <person name="Wan C."/>
            <person name="Zhang L."/>
        </authorList>
    </citation>
    <scope>NUCLEOTIDE SEQUENCE [LARGE SCALE GENOMIC DNA]</scope>
    <source>
        <strain evidence="2 3">TRM SA0054</strain>
    </source>
</reference>
<keyword evidence="3" id="KW-1185">Reference proteome</keyword>
<comment type="caution">
    <text evidence="2">The sequence shown here is derived from an EMBL/GenBank/DDBJ whole genome shotgun (WGS) entry which is preliminary data.</text>
</comment>
<accession>A0A2M8MCT9</accession>
<evidence type="ECO:0000313" key="3">
    <source>
        <dbReference type="Proteomes" id="UP000230407"/>
    </source>
</evidence>
<proteinExistence type="predicted"/>
<dbReference type="EMBL" id="PGGW01000005">
    <property type="protein sequence ID" value="PJF01994.1"/>
    <property type="molecule type" value="Genomic_DNA"/>
</dbReference>
<evidence type="ECO:0000256" key="1">
    <source>
        <dbReference type="SAM" id="MobiDB-lite"/>
    </source>
</evidence>
<dbReference type="Proteomes" id="UP000230407">
    <property type="component" value="Unassembled WGS sequence"/>
</dbReference>
<feature type="region of interest" description="Disordered" evidence="1">
    <location>
        <begin position="1"/>
        <end position="20"/>
    </location>
</feature>
<evidence type="ECO:0008006" key="4">
    <source>
        <dbReference type="Google" id="ProtNLM"/>
    </source>
</evidence>
<dbReference type="RefSeq" id="WP_100199996.1">
    <property type="nucleotide sequence ID" value="NZ_PGGW01000005.1"/>
</dbReference>
<gene>
    <name evidence="2" type="ORF">CUT44_00025</name>
</gene>
<dbReference type="AlphaFoldDB" id="A0A2M8MCT9"/>
<protein>
    <recommendedName>
        <fullName evidence="4">DUF2703 domain-containing protein</fullName>
    </recommendedName>
</protein>
<name>A0A2M8MCT9_9ACTN</name>